<feature type="transmembrane region" description="Helical" evidence="7">
    <location>
        <begin position="301"/>
        <end position="327"/>
    </location>
</feature>
<dbReference type="CDD" id="cd06173">
    <property type="entry name" value="MFS_MefA_like"/>
    <property type="match status" value="1"/>
</dbReference>
<evidence type="ECO:0000256" key="6">
    <source>
        <dbReference type="ARBA" id="ARBA00023136"/>
    </source>
</evidence>
<feature type="domain" description="Major facilitator superfamily (MFS) profile" evidence="8">
    <location>
        <begin position="1"/>
        <end position="403"/>
    </location>
</feature>
<proteinExistence type="predicted"/>
<evidence type="ECO:0000256" key="7">
    <source>
        <dbReference type="SAM" id="Phobius"/>
    </source>
</evidence>
<evidence type="ECO:0000256" key="4">
    <source>
        <dbReference type="ARBA" id="ARBA00022692"/>
    </source>
</evidence>
<name>A0A832QX87_9RHOB</name>
<dbReference type="Pfam" id="PF05977">
    <property type="entry name" value="MFS_3"/>
    <property type="match status" value="1"/>
</dbReference>
<dbReference type="InterPro" id="IPR020846">
    <property type="entry name" value="MFS_dom"/>
</dbReference>
<dbReference type="GO" id="GO:0005886">
    <property type="term" value="C:plasma membrane"/>
    <property type="evidence" value="ECO:0007669"/>
    <property type="project" value="UniProtKB-SubCell"/>
</dbReference>
<organism evidence="9 10">
    <name type="scientific">Paracoccus solventivorans</name>
    <dbReference type="NCBI Taxonomy" id="53463"/>
    <lineage>
        <taxon>Bacteria</taxon>
        <taxon>Pseudomonadati</taxon>
        <taxon>Pseudomonadota</taxon>
        <taxon>Alphaproteobacteria</taxon>
        <taxon>Rhodobacterales</taxon>
        <taxon>Paracoccaceae</taxon>
        <taxon>Paracoccus</taxon>
    </lineage>
</organism>
<accession>A0A832QX87</accession>
<dbReference type="AlphaFoldDB" id="A0A832QX87"/>
<dbReference type="PROSITE" id="PS50850">
    <property type="entry name" value="MFS"/>
    <property type="match status" value="1"/>
</dbReference>
<dbReference type="SUPFAM" id="SSF103473">
    <property type="entry name" value="MFS general substrate transporter"/>
    <property type="match status" value="1"/>
</dbReference>
<evidence type="ECO:0000313" key="10">
    <source>
        <dbReference type="Proteomes" id="UP000580830"/>
    </source>
</evidence>
<comment type="subcellular location">
    <subcellularLocation>
        <location evidence="1">Cell membrane</location>
        <topology evidence="1">Multi-pass membrane protein</topology>
    </subcellularLocation>
</comment>
<keyword evidence="4 7" id="KW-0812">Transmembrane</keyword>
<evidence type="ECO:0000256" key="5">
    <source>
        <dbReference type="ARBA" id="ARBA00022989"/>
    </source>
</evidence>
<feature type="transmembrane region" description="Helical" evidence="7">
    <location>
        <begin position="378"/>
        <end position="397"/>
    </location>
</feature>
<dbReference type="InterPro" id="IPR010290">
    <property type="entry name" value="TM_effector"/>
</dbReference>
<dbReference type="PANTHER" id="PTHR23513:SF11">
    <property type="entry name" value="STAPHYLOFERRIN A TRANSPORTER"/>
    <property type="match status" value="1"/>
</dbReference>
<sequence length="537" mass="58811">MTRPSTSPSLLRDPVFRRLWATVELSFLGGFVHVVASAWLISLMSDNATMVALTQTAYGLPMVIFSIFAGAMADTYDRRKTMIWALGFSIFASALLAVAAGFGLLGSWSTLTLLFLVGIGVAIFTPSWQASLGTIVDRDRLGEAVSLHNMGANVMRTVGPALGGFLVTFTSATFTFLVGAFSYLPALIVLIFWKPQTTPVGSTRESVTSAVGAGIRFLAASPAIQPIFLRVFCFSTSAISVMALLPLIVRDQFGGDATDYGILFGAFGLGAILGGFAQGLLRHRYDSEWMLRRAFLINAAAIAVLAVTNNFVVGLLATGLAGSCWLMSHSLQNTTLQLATPRWMVGRMVSICLTATFLGISAGSWLWGVVTEYSGTEFALTVSAIAMSLTWLLALRFPLPETRNLILEPMEKHDLSIVPTLIEPQAGPVQIMVEHRVAEGQLPEFHRLMGLRRRHLIQLGARHWTLLDPLDGGTWWIESFQFPTWADYQRLLQRRTTETVSLREEIRAVQYGKVDPVMRRFMIRGAGPARDALMPRL</sequence>
<reference evidence="9 10" key="1">
    <citation type="journal article" date="2020" name="Biotechnol. Biofuels">
        <title>New insights from the biogas microbiome by comprehensive genome-resolved metagenomics of nearly 1600 species originating from multiple anaerobic digesters.</title>
        <authorList>
            <person name="Campanaro S."/>
            <person name="Treu L."/>
            <person name="Rodriguez-R L.M."/>
            <person name="Kovalovszki A."/>
            <person name="Ziels R.M."/>
            <person name="Maus I."/>
            <person name="Zhu X."/>
            <person name="Kougias P.G."/>
            <person name="Basile A."/>
            <person name="Luo G."/>
            <person name="Schluter A."/>
            <person name="Konstantinidis K.T."/>
            <person name="Angelidaki I."/>
        </authorList>
    </citation>
    <scope>NUCLEOTIDE SEQUENCE [LARGE SCALE GENOMIC DNA]</scope>
    <source>
        <strain evidence="9">AS04akNAM_125</strain>
    </source>
</reference>
<gene>
    <name evidence="9" type="ORF">GXX24_05915</name>
</gene>
<feature type="transmembrane region" description="Helical" evidence="7">
    <location>
        <begin position="165"/>
        <end position="193"/>
    </location>
</feature>
<dbReference type="EMBL" id="DULP01000084">
    <property type="protein sequence ID" value="HHW33660.1"/>
    <property type="molecule type" value="Genomic_DNA"/>
</dbReference>
<evidence type="ECO:0000259" key="8">
    <source>
        <dbReference type="PROSITE" id="PS50850"/>
    </source>
</evidence>
<evidence type="ECO:0000256" key="2">
    <source>
        <dbReference type="ARBA" id="ARBA00022448"/>
    </source>
</evidence>
<feature type="transmembrane region" description="Helical" evidence="7">
    <location>
        <begin position="260"/>
        <end position="281"/>
    </location>
</feature>
<protein>
    <submittedName>
        <fullName evidence="9">MFS transporter</fullName>
    </submittedName>
</protein>
<dbReference type="PANTHER" id="PTHR23513">
    <property type="entry name" value="INTEGRAL MEMBRANE EFFLUX PROTEIN-RELATED"/>
    <property type="match status" value="1"/>
</dbReference>
<dbReference type="Proteomes" id="UP000580830">
    <property type="component" value="Unassembled WGS sequence"/>
</dbReference>
<keyword evidence="3" id="KW-1003">Cell membrane</keyword>
<feature type="transmembrane region" description="Helical" evidence="7">
    <location>
        <begin position="48"/>
        <end position="71"/>
    </location>
</feature>
<evidence type="ECO:0000313" key="9">
    <source>
        <dbReference type="EMBL" id="HHW33660.1"/>
    </source>
</evidence>
<evidence type="ECO:0000256" key="3">
    <source>
        <dbReference type="ARBA" id="ARBA00022475"/>
    </source>
</evidence>
<feature type="transmembrane region" description="Helical" evidence="7">
    <location>
        <begin position="348"/>
        <end position="366"/>
    </location>
</feature>
<dbReference type="InterPro" id="IPR036259">
    <property type="entry name" value="MFS_trans_sf"/>
</dbReference>
<dbReference type="Gene3D" id="1.20.1250.20">
    <property type="entry name" value="MFS general substrate transporter like domains"/>
    <property type="match status" value="1"/>
</dbReference>
<keyword evidence="2" id="KW-0813">Transport</keyword>
<comment type="caution">
    <text evidence="9">The sequence shown here is derived from an EMBL/GenBank/DDBJ whole genome shotgun (WGS) entry which is preliminary data.</text>
</comment>
<feature type="transmembrane region" description="Helical" evidence="7">
    <location>
        <begin position="21"/>
        <end position="42"/>
    </location>
</feature>
<keyword evidence="6 7" id="KW-0472">Membrane</keyword>
<dbReference type="GO" id="GO:0022857">
    <property type="term" value="F:transmembrane transporter activity"/>
    <property type="evidence" value="ECO:0007669"/>
    <property type="project" value="InterPro"/>
</dbReference>
<feature type="transmembrane region" description="Helical" evidence="7">
    <location>
        <begin position="227"/>
        <end position="248"/>
    </location>
</feature>
<feature type="transmembrane region" description="Helical" evidence="7">
    <location>
        <begin position="111"/>
        <end position="130"/>
    </location>
</feature>
<evidence type="ECO:0000256" key="1">
    <source>
        <dbReference type="ARBA" id="ARBA00004651"/>
    </source>
</evidence>
<feature type="transmembrane region" description="Helical" evidence="7">
    <location>
        <begin position="83"/>
        <end position="105"/>
    </location>
</feature>
<keyword evidence="5 7" id="KW-1133">Transmembrane helix</keyword>